<evidence type="ECO:0000313" key="10">
    <source>
        <dbReference type="Proteomes" id="UP001524435"/>
    </source>
</evidence>
<evidence type="ECO:0000259" key="8">
    <source>
        <dbReference type="PROSITE" id="PS51794"/>
    </source>
</evidence>
<evidence type="ECO:0000256" key="3">
    <source>
        <dbReference type="ARBA" id="ARBA00022695"/>
    </source>
</evidence>
<feature type="domain" description="DAC" evidence="8">
    <location>
        <begin position="85"/>
        <end position="245"/>
    </location>
</feature>
<organism evidence="9 10">
    <name type="scientific">Massilicoli timonensis</name>
    <dbReference type="NCBI Taxonomy" id="2015901"/>
    <lineage>
        <taxon>Bacteria</taxon>
        <taxon>Bacillati</taxon>
        <taxon>Bacillota</taxon>
        <taxon>Erysipelotrichia</taxon>
        <taxon>Erysipelotrichales</taxon>
        <taxon>Erysipelotrichaceae</taxon>
        <taxon>Massilicoli</taxon>
    </lineage>
</organism>
<feature type="compositionally biased region" description="Basic and acidic residues" evidence="7">
    <location>
        <begin position="345"/>
        <end position="355"/>
    </location>
</feature>
<evidence type="ECO:0000313" key="9">
    <source>
        <dbReference type="EMBL" id="MCQ5121914.1"/>
    </source>
</evidence>
<dbReference type="PANTHER" id="PTHR34185:SF2">
    <property type="entry name" value="CYCLIC DI-AMP SYNTHASE CDAS"/>
    <property type="match status" value="1"/>
</dbReference>
<dbReference type="EMBL" id="JANGCH010000008">
    <property type="protein sequence ID" value="MCQ5121914.1"/>
    <property type="molecule type" value="Genomic_DNA"/>
</dbReference>
<keyword evidence="6" id="KW-0812">Transmembrane</keyword>
<evidence type="ECO:0000256" key="2">
    <source>
        <dbReference type="ARBA" id="ARBA00022679"/>
    </source>
</evidence>
<dbReference type="NCBIfam" id="TIGR00159">
    <property type="entry name" value="diadenylate cyclase CdaA"/>
    <property type="match status" value="1"/>
</dbReference>
<evidence type="ECO:0000256" key="1">
    <source>
        <dbReference type="ARBA" id="ARBA00000877"/>
    </source>
</evidence>
<keyword evidence="6" id="KW-1133">Transmembrane helix</keyword>
<comment type="subunit">
    <text evidence="6">Probably a homodimer.</text>
</comment>
<dbReference type="Proteomes" id="UP001524435">
    <property type="component" value="Unassembled WGS sequence"/>
</dbReference>
<dbReference type="InterPro" id="IPR045585">
    <property type="entry name" value="CdaA_N"/>
</dbReference>
<protein>
    <recommendedName>
        <fullName evidence="6">Diadenylate cyclase</fullName>
        <shortName evidence="6">DAC</shortName>
        <ecNumber evidence="6">2.7.7.85</ecNumber>
    </recommendedName>
    <alternativeName>
        <fullName evidence="6">Cyclic-di-AMP synthase</fullName>
        <shortName evidence="6">c-di-AMP synthase</shortName>
    </alternativeName>
</protein>
<feature type="compositionally biased region" description="Basic and acidic residues" evidence="7">
    <location>
        <begin position="395"/>
        <end position="406"/>
    </location>
</feature>
<keyword evidence="10" id="KW-1185">Reference proteome</keyword>
<reference evidence="9 10" key="1">
    <citation type="submission" date="2022-06" db="EMBL/GenBank/DDBJ databases">
        <title>Isolation of gut microbiota from human fecal samples.</title>
        <authorList>
            <person name="Pamer E.G."/>
            <person name="Barat B."/>
            <person name="Waligurski E."/>
            <person name="Medina S."/>
            <person name="Paddock L."/>
            <person name="Mostad J."/>
        </authorList>
    </citation>
    <scope>NUCLEOTIDE SEQUENCE [LARGE SCALE GENOMIC DNA]</scope>
    <source>
        <strain evidence="9 10">DFI.6.1</strain>
    </source>
</reference>
<name>A0ABT1SL36_9FIRM</name>
<comment type="similarity">
    <text evidence="6">Belongs to the adenylate cyclase family. DacA/CdaA subfamily.</text>
</comment>
<evidence type="ECO:0000256" key="5">
    <source>
        <dbReference type="ARBA" id="ARBA00022840"/>
    </source>
</evidence>
<feature type="region of interest" description="Disordered" evidence="7">
    <location>
        <begin position="312"/>
        <end position="406"/>
    </location>
</feature>
<gene>
    <name evidence="9" type="primary">cdaA</name>
    <name evidence="6" type="synonym">dacA</name>
    <name evidence="9" type="ORF">NE663_06520</name>
</gene>
<comment type="catalytic activity">
    <reaction evidence="1 6">
        <text>2 ATP = 3',3'-c-di-AMP + 2 diphosphate</text>
        <dbReference type="Rhea" id="RHEA:35655"/>
        <dbReference type="ChEBI" id="CHEBI:30616"/>
        <dbReference type="ChEBI" id="CHEBI:33019"/>
        <dbReference type="ChEBI" id="CHEBI:71500"/>
        <dbReference type="EC" id="2.7.7.85"/>
    </reaction>
</comment>
<dbReference type="InterPro" id="IPR036888">
    <property type="entry name" value="DNA_integrity_DisA_N_sf"/>
</dbReference>
<dbReference type="Gene3D" id="3.40.1700.10">
    <property type="entry name" value="DNA integrity scanning protein, DisA, N-terminal domain"/>
    <property type="match status" value="1"/>
</dbReference>
<dbReference type="GO" id="GO:0106408">
    <property type="term" value="F:diadenylate cyclase activity"/>
    <property type="evidence" value="ECO:0007669"/>
    <property type="project" value="UniProtKB-EC"/>
</dbReference>
<comment type="function">
    <text evidence="6">Catalyzes the condensation of 2 ATP molecules into cyclic di-AMP (c-di-AMP), a second messenger used to regulate differing processes in different bacteria.</text>
</comment>
<dbReference type="InterPro" id="IPR034701">
    <property type="entry name" value="CdaA"/>
</dbReference>
<evidence type="ECO:0000256" key="6">
    <source>
        <dbReference type="HAMAP-Rule" id="MF_01499"/>
    </source>
</evidence>
<keyword evidence="4 6" id="KW-0547">Nucleotide-binding</keyword>
<comment type="caution">
    <text evidence="9">The sequence shown here is derived from an EMBL/GenBank/DDBJ whole genome shotgun (WGS) entry which is preliminary data.</text>
</comment>
<keyword evidence="2 6" id="KW-0808">Transferase</keyword>
<feature type="transmembrane region" description="Helical" evidence="6">
    <location>
        <begin position="12"/>
        <end position="31"/>
    </location>
</feature>
<dbReference type="InterPro" id="IPR003390">
    <property type="entry name" value="DNA_integrity_scan_DisA_N"/>
</dbReference>
<accession>A0ABT1SL36</accession>
<proteinExistence type="inferred from homology"/>
<keyword evidence="3 6" id="KW-0548">Nucleotidyltransferase</keyword>
<dbReference type="RefSeq" id="WP_256197814.1">
    <property type="nucleotide sequence ID" value="NZ_CALVCM010000004.1"/>
</dbReference>
<dbReference type="SUPFAM" id="SSF143597">
    <property type="entry name" value="YojJ-like"/>
    <property type="match status" value="1"/>
</dbReference>
<feature type="compositionally biased region" description="Low complexity" evidence="7">
    <location>
        <begin position="362"/>
        <end position="372"/>
    </location>
</feature>
<dbReference type="PANTHER" id="PTHR34185">
    <property type="entry name" value="DIADENYLATE CYCLASE"/>
    <property type="match status" value="1"/>
</dbReference>
<keyword evidence="6" id="KW-0472">Membrane</keyword>
<dbReference type="InterPro" id="IPR050338">
    <property type="entry name" value="DisA"/>
</dbReference>
<sequence length="406" mass="45055">MFDYLTYNNLIALLRLLADIGCVWVVIYYCIKIVRNNSRTIQIFKGILFIFIIRAVASIFGLKTIMMIADLFVTWGFLAIIIIFQPEIRSLLEKLGKTSVFSRISTLTVNERERLVDELVRACSAMSVSKTGALISLEQGHSLSDYIKTGTQMNSMVTSELLCSIFVPGTPLHDGAVIIQGVKIACAAAYFPPTTKDLPSSYGARHRAAVGISEISDSVTIVVSEETGNISIARNGALMVVNEKELREYLNMVTTSALREVAQTQVSADVEQGTQNGILSGYLKGKKRKQKKEGTRLPKVKEANLDELEKQIHSTHEEETPEIAEEKQKAVRSMKMAYNKSSSKSLKDALDEEKKKSRRTTKSTAAKAETAAPQDKKLEPLEVNYTPKPRRRSTSPKEKVKEGNNG</sequence>
<dbReference type="EC" id="2.7.7.85" evidence="6"/>
<dbReference type="Pfam" id="PF19293">
    <property type="entry name" value="CdaA_N"/>
    <property type="match status" value="1"/>
</dbReference>
<comment type="caution">
    <text evidence="6">Lacks conserved residue(s) required for the propagation of feature annotation.</text>
</comment>
<evidence type="ECO:0000256" key="4">
    <source>
        <dbReference type="ARBA" id="ARBA00022741"/>
    </source>
</evidence>
<dbReference type="Pfam" id="PF02457">
    <property type="entry name" value="DAC"/>
    <property type="match status" value="1"/>
</dbReference>
<evidence type="ECO:0000256" key="7">
    <source>
        <dbReference type="SAM" id="MobiDB-lite"/>
    </source>
</evidence>
<keyword evidence="6" id="KW-1003">Cell membrane</keyword>
<feature type="compositionally biased region" description="Basic and acidic residues" evidence="7">
    <location>
        <begin position="312"/>
        <end position="329"/>
    </location>
</feature>
<feature type="transmembrane region" description="Helical" evidence="6">
    <location>
        <begin position="43"/>
        <end position="60"/>
    </location>
</feature>
<keyword evidence="5 6" id="KW-0067">ATP-binding</keyword>
<dbReference type="HAMAP" id="MF_01499">
    <property type="entry name" value="DacA"/>
    <property type="match status" value="1"/>
</dbReference>
<dbReference type="PROSITE" id="PS51794">
    <property type="entry name" value="DAC"/>
    <property type="match status" value="1"/>
</dbReference>